<accession>A0A5J4Z2K5</accession>
<evidence type="ECO:0000313" key="2">
    <source>
        <dbReference type="EMBL" id="KAA8498179.1"/>
    </source>
</evidence>
<dbReference type="InterPro" id="IPR008491">
    <property type="entry name" value="CDK5RAP3"/>
</dbReference>
<reference evidence="3" key="1">
    <citation type="journal article" date="2019" name="Nat. Commun.">
        <title>Expansion of phycobilisome linker gene families in mesophilic red algae.</title>
        <authorList>
            <person name="Lee J."/>
            <person name="Kim D."/>
            <person name="Bhattacharya D."/>
            <person name="Yoon H.S."/>
        </authorList>
    </citation>
    <scope>NUCLEOTIDE SEQUENCE [LARGE SCALE GENOMIC DNA]</scope>
    <source>
        <strain evidence="3">CCMP 1328</strain>
    </source>
</reference>
<dbReference type="Pfam" id="PF05600">
    <property type="entry name" value="CDK5RAP3"/>
    <property type="match status" value="1"/>
</dbReference>
<sequence length="635" mass="69496">MEIPIDIQYTKLLDWLLDRKLVPRNYHVTLRRTREALAHVRELAAQESGITATNESLAGNGQSNKAQAVRRLLAILGDENVDYYTLRNEVLDLSGEAYGKEKDLFGRYKQEIPRALADIVKGLESENIFLAHGALILSRFADMVIPNLKKKVTKLQSTLSDSVRKQSELDVTIAQARNRLSEKMASLGLDEQSNASMQQQIESNMQTHLKRILYDATRFASSNADLEQAIRYYLNFVQYARTRRTADAPTGASDLPKESENAECEKQHTIESLTLLKALKAISASSPDEELHALPVLQDGTAPEALDHDNVPGSAQGGVVEIDWGATDFVVPAVVGGSTHGGTSANADSVEIDWGDVVSLASTAADHGAQAQGDDSALNPAAVEIDWNEKPTLSSEVNVNRAAPGQSVGSGDDGAIQVVPEATASTVDIDWGDSVEVETAATLQQSTLSHEQTCSLENDRVRSEYLNDLHELSSFLSYRMALFLENTDTRGPPVRPRAGSDALSFAAIDDRHAPDILRLSTTQDLARMHDAVRSALDLLESEHNARWIRMAKSRKLLARISKSMEDERRLNDKLSRSIVLREEKRADAKQELASASKALAQLIESTKRLKGSVEASVSGLFGGRTVHIMGEINTL</sequence>
<dbReference type="GO" id="GO:0007346">
    <property type="term" value="P:regulation of mitotic cell cycle"/>
    <property type="evidence" value="ECO:0007669"/>
    <property type="project" value="TreeGrafter"/>
</dbReference>
<dbReference type="EMBL" id="VRMN01000001">
    <property type="protein sequence ID" value="KAA8498179.1"/>
    <property type="molecule type" value="Genomic_DNA"/>
</dbReference>
<evidence type="ECO:0000313" key="3">
    <source>
        <dbReference type="Proteomes" id="UP000324585"/>
    </source>
</evidence>
<gene>
    <name evidence="2" type="ORF">FVE85_5764</name>
</gene>
<dbReference type="OrthoDB" id="340432at2759"/>
<dbReference type="PANTHER" id="PTHR14894">
    <property type="entry name" value="CDK5 REGULATORY SUBUNIT-ASSOCIATED PROTEIN 3"/>
    <property type="match status" value="1"/>
</dbReference>
<dbReference type="Proteomes" id="UP000324585">
    <property type="component" value="Unassembled WGS sequence"/>
</dbReference>
<name>A0A5J4Z2K5_PORPP</name>
<dbReference type="PANTHER" id="PTHR14894:SF0">
    <property type="entry name" value="CDK5 REGULATORY SUBUNIT-ASSOCIATED PROTEIN 3"/>
    <property type="match status" value="1"/>
</dbReference>
<comment type="caution">
    <text evidence="2">The sequence shown here is derived from an EMBL/GenBank/DDBJ whole genome shotgun (WGS) entry which is preliminary data.</text>
</comment>
<dbReference type="OMA" id="FIEHENE"/>
<organism evidence="2 3">
    <name type="scientific">Porphyridium purpureum</name>
    <name type="common">Red alga</name>
    <name type="synonym">Porphyridium cruentum</name>
    <dbReference type="NCBI Taxonomy" id="35688"/>
    <lineage>
        <taxon>Eukaryota</taxon>
        <taxon>Rhodophyta</taxon>
        <taxon>Bangiophyceae</taxon>
        <taxon>Porphyridiales</taxon>
        <taxon>Porphyridiaceae</taxon>
        <taxon>Porphyridium</taxon>
    </lineage>
</organism>
<dbReference type="AlphaFoldDB" id="A0A5J4Z2K5"/>
<keyword evidence="3" id="KW-1185">Reference proteome</keyword>
<dbReference type="GO" id="GO:0012505">
    <property type="term" value="C:endomembrane system"/>
    <property type="evidence" value="ECO:0007669"/>
    <property type="project" value="TreeGrafter"/>
</dbReference>
<comment type="similarity">
    <text evidence="1">Belongs to the CDK5RAP3 family.</text>
</comment>
<evidence type="ECO:0000256" key="1">
    <source>
        <dbReference type="ARBA" id="ARBA00007478"/>
    </source>
</evidence>
<proteinExistence type="inferred from homology"/>
<protein>
    <submittedName>
        <fullName evidence="2">CDK5 regulatory subunit-associated protein 3</fullName>
    </submittedName>
</protein>